<evidence type="ECO:0000256" key="2">
    <source>
        <dbReference type="ARBA" id="ARBA00004123"/>
    </source>
</evidence>
<dbReference type="GO" id="GO:0005634">
    <property type="term" value="C:nucleus"/>
    <property type="evidence" value="ECO:0007669"/>
    <property type="project" value="UniProtKB-SubCell"/>
</dbReference>
<dbReference type="InterPro" id="IPR013087">
    <property type="entry name" value="Znf_C2H2_type"/>
</dbReference>
<sequence>MCGNHGEGPASRLPREALGAWAARASAWATFGSVARDPYEQPGIRRSSSPRVSWPAPSRSSGVWASRAPPQARVQGPAGRGTIDLPAWRAGLTSSGSRYSGSAGSCFSKQRGQCMKPGSSAMHQTVWSQESVTFEDVAVYFTENQWASLDPVQRALYREVMLENYANVTSLVAFPFPKPHLILQLEQGEAPWGLDPWTPVVGEALRCVCTDGKTKTKNVEQTPELNTSTEADSHRLMVGALLMDAPQHPHGKDSLKKLQPCGTGKKANSKRGGFTDLTVQAHKSSTVERARKLEGSSGVSTHLITKHGLPREQVFYKCGECGRYFNQHTDLRQHQRIHTDEKPYKCKECGKGFRYKSKLSRHQKIHTGEKPYSCQECGQAFSQNSHLLQHQKLHGGEKPYECKDCGKTFSYNSKLIRHQRIHTGEKPFKCKECGKAFRCSYDCIIHERIHTGEKPYECKECGKSFSSNSVLIQHQRIHTGEKPYECRECGKAFRRSSVFLQHQRFHTGEKLYKCNECWKTFSCSSRFIVHQRIHTGEKPYECQECQKAFNQKITLVQHQRVHTGEKPYECKVCGKAFKWSASFIQHQKLHARKKPAHITGPSTVKPQCPPSVLSPLPPQHACCAPAMPGSPPSSPHAVLLPPAVPLFVLLPSCEMASSSPVQIVHFFQDLASPGRTSRCSLNPLSPSP</sequence>
<dbReference type="InterPro" id="IPR050589">
    <property type="entry name" value="Ikaros_C2H2-ZF"/>
</dbReference>
<evidence type="ECO:0000256" key="8">
    <source>
        <dbReference type="ARBA" id="ARBA00023015"/>
    </source>
</evidence>
<evidence type="ECO:0000256" key="13">
    <source>
        <dbReference type="SAM" id="MobiDB-lite"/>
    </source>
</evidence>
<name>A0A9L0TE31_HORSE</name>
<dbReference type="FunFam" id="3.30.160.60:FF:001498">
    <property type="entry name" value="Zinc finger protein 404"/>
    <property type="match status" value="1"/>
</dbReference>
<reference evidence="16" key="3">
    <citation type="submission" date="2025-09" db="UniProtKB">
        <authorList>
            <consortium name="Ensembl"/>
        </authorList>
    </citation>
    <scope>IDENTIFICATION</scope>
    <source>
        <strain evidence="16">Thoroughbred</strain>
    </source>
</reference>
<dbReference type="GO" id="GO:0008270">
    <property type="term" value="F:zinc ion binding"/>
    <property type="evidence" value="ECO:0007669"/>
    <property type="project" value="UniProtKB-KW"/>
</dbReference>
<dbReference type="GO" id="GO:0006355">
    <property type="term" value="P:regulation of DNA-templated transcription"/>
    <property type="evidence" value="ECO:0007669"/>
    <property type="project" value="InterPro"/>
</dbReference>
<dbReference type="SUPFAM" id="SSF109640">
    <property type="entry name" value="KRAB domain (Kruppel-associated box)"/>
    <property type="match status" value="1"/>
</dbReference>
<evidence type="ECO:0000256" key="11">
    <source>
        <dbReference type="ARBA" id="ARBA00023242"/>
    </source>
</evidence>
<dbReference type="PROSITE" id="PS50805">
    <property type="entry name" value="KRAB"/>
    <property type="match status" value="1"/>
</dbReference>
<gene>
    <name evidence="16" type="primary">ZNF619</name>
</gene>
<comment type="similarity">
    <text evidence="3">Belongs to the krueppel C2H2-type zinc-finger protein family.</text>
</comment>
<reference evidence="16" key="2">
    <citation type="submission" date="2025-08" db="UniProtKB">
        <authorList>
            <consortium name="Ensembl"/>
        </authorList>
    </citation>
    <scope>IDENTIFICATION</scope>
    <source>
        <strain evidence="16">Thoroughbred</strain>
    </source>
</reference>
<dbReference type="FunFam" id="3.30.160.60:FF:000737">
    <property type="entry name" value="Zinc finger protein 565"/>
    <property type="match status" value="1"/>
</dbReference>
<evidence type="ECO:0000256" key="12">
    <source>
        <dbReference type="PROSITE-ProRule" id="PRU00042"/>
    </source>
</evidence>
<feature type="domain" description="C2H2-type" evidence="14">
    <location>
        <begin position="456"/>
        <end position="483"/>
    </location>
</feature>
<feature type="domain" description="C2H2-type" evidence="14">
    <location>
        <begin position="316"/>
        <end position="343"/>
    </location>
</feature>
<dbReference type="GeneTree" id="ENSGT00940000163750"/>
<dbReference type="FunFam" id="3.30.160.60:FF:000842">
    <property type="entry name" value="Zinc finger protein 383"/>
    <property type="match status" value="1"/>
</dbReference>
<feature type="domain" description="C2H2-type" evidence="14">
    <location>
        <begin position="400"/>
        <end position="427"/>
    </location>
</feature>
<evidence type="ECO:0000256" key="3">
    <source>
        <dbReference type="ARBA" id="ARBA00006991"/>
    </source>
</evidence>
<feature type="domain" description="C2H2-type" evidence="14">
    <location>
        <begin position="428"/>
        <end position="455"/>
    </location>
</feature>
<dbReference type="Gene3D" id="3.30.160.60">
    <property type="entry name" value="Classic Zinc Finger"/>
    <property type="match status" value="10"/>
</dbReference>
<feature type="domain" description="C2H2-type" evidence="14">
    <location>
        <begin position="568"/>
        <end position="595"/>
    </location>
</feature>
<dbReference type="Pfam" id="PF00096">
    <property type="entry name" value="zf-C2H2"/>
    <property type="match status" value="8"/>
</dbReference>
<dbReference type="FunFam" id="3.30.160.60:FF:002090">
    <property type="entry name" value="Zinc finger protein 473"/>
    <property type="match status" value="1"/>
</dbReference>
<organism evidence="16 17">
    <name type="scientific">Equus caballus</name>
    <name type="common">Horse</name>
    <dbReference type="NCBI Taxonomy" id="9796"/>
    <lineage>
        <taxon>Eukaryota</taxon>
        <taxon>Metazoa</taxon>
        <taxon>Chordata</taxon>
        <taxon>Craniata</taxon>
        <taxon>Vertebrata</taxon>
        <taxon>Euteleostomi</taxon>
        <taxon>Mammalia</taxon>
        <taxon>Eutheria</taxon>
        <taxon>Laurasiatheria</taxon>
        <taxon>Perissodactyla</taxon>
        <taxon>Equidae</taxon>
        <taxon>Equus</taxon>
    </lineage>
</organism>
<dbReference type="AlphaFoldDB" id="A0A9L0TE31"/>
<dbReference type="FunFam" id="3.30.160.60:FF:001478">
    <property type="entry name" value="Zinc finger protein 134"/>
    <property type="match status" value="1"/>
</dbReference>
<evidence type="ECO:0000256" key="5">
    <source>
        <dbReference type="ARBA" id="ARBA00022737"/>
    </source>
</evidence>
<dbReference type="FunFam" id="3.30.160.60:FF:000384">
    <property type="entry name" value="Zinc finger protein 550"/>
    <property type="match status" value="1"/>
</dbReference>
<dbReference type="SMART" id="SM00349">
    <property type="entry name" value="KRAB"/>
    <property type="match status" value="1"/>
</dbReference>
<comment type="subcellular location">
    <subcellularLocation>
        <location evidence="2">Nucleus</location>
    </subcellularLocation>
</comment>
<dbReference type="Gene3D" id="6.10.140.140">
    <property type="match status" value="1"/>
</dbReference>
<dbReference type="PROSITE" id="PS50157">
    <property type="entry name" value="ZINC_FINGER_C2H2_2"/>
    <property type="match status" value="10"/>
</dbReference>
<feature type="domain" description="KRAB" evidence="15">
    <location>
        <begin position="132"/>
        <end position="204"/>
    </location>
</feature>
<dbReference type="Proteomes" id="UP000002281">
    <property type="component" value="Chromosome 16"/>
</dbReference>
<evidence type="ECO:0000259" key="15">
    <source>
        <dbReference type="PROSITE" id="PS50805"/>
    </source>
</evidence>
<keyword evidence="4" id="KW-0479">Metal-binding</keyword>
<dbReference type="FunFam" id="3.30.160.60:FF:002254">
    <property type="entry name" value="Zinc finger protein 540"/>
    <property type="match status" value="1"/>
</dbReference>
<keyword evidence="7" id="KW-0862">Zinc</keyword>
<feature type="domain" description="C2H2-type" evidence="14">
    <location>
        <begin position="344"/>
        <end position="371"/>
    </location>
</feature>
<evidence type="ECO:0000256" key="10">
    <source>
        <dbReference type="ARBA" id="ARBA00023163"/>
    </source>
</evidence>
<keyword evidence="5" id="KW-0677">Repeat</keyword>
<feature type="region of interest" description="Disordered" evidence="13">
    <location>
        <begin position="39"/>
        <end position="82"/>
    </location>
</feature>
<evidence type="ECO:0000313" key="17">
    <source>
        <dbReference type="Proteomes" id="UP000002281"/>
    </source>
</evidence>
<proteinExistence type="inferred from homology"/>
<feature type="domain" description="C2H2-type" evidence="14">
    <location>
        <begin position="512"/>
        <end position="539"/>
    </location>
</feature>
<feature type="domain" description="C2H2-type" evidence="14">
    <location>
        <begin position="372"/>
        <end position="399"/>
    </location>
</feature>
<dbReference type="PANTHER" id="PTHR24404">
    <property type="entry name" value="ZINC FINGER PROTEIN"/>
    <property type="match status" value="1"/>
</dbReference>
<dbReference type="InterPro" id="IPR036051">
    <property type="entry name" value="KRAB_dom_sf"/>
</dbReference>
<dbReference type="PANTHER" id="PTHR24404:SF114">
    <property type="entry name" value="KLUMPFUSS, ISOFORM B-RELATED"/>
    <property type="match status" value="1"/>
</dbReference>
<keyword evidence="9" id="KW-0238">DNA-binding</keyword>
<evidence type="ECO:0000256" key="6">
    <source>
        <dbReference type="ARBA" id="ARBA00022771"/>
    </source>
</evidence>
<keyword evidence="11" id="KW-0539">Nucleus</keyword>
<evidence type="ECO:0000256" key="7">
    <source>
        <dbReference type="ARBA" id="ARBA00022833"/>
    </source>
</evidence>
<dbReference type="InterPro" id="IPR036236">
    <property type="entry name" value="Znf_C2H2_sf"/>
</dbReference>
<dbReference type="GO" id="GO:1990837">
    <property type="term" value="F:sequence-specific double-stranded DNA binding"/>
    <property type="evidence" value="ECO:0007669"/>
    <property type="project" value="UniProtKB-ARBA"/>
</dbReference>
<dbReference type="FunFam" id="3.30.160.60:FF:000822">
    <property type="entry name" value="Zinc finger protein 234, isoform CRA_a"/>
    <property type="match status" value="1"/>
</dbReference>
<dbReference type="FunFam" id="3.30.160.60:FF:000149">
    <property type="entry name" value="Zinc finger protein 569"/>
    <property type="match status" value="1"/>
</dbReference>
<reference evidence="16 17" key="1">
    <citation type="journal article" date="2009" name="Science">
        <title>Genome sequence, comparative analysis, and population genetics of the domestic horse.</title>
        <authorList>
            <consortium name="Broad Institute Genome Sequencing Platform"/>
            <consortium name="Broad Institute Whole Genome Assembly Team"/>
            <person name="Wade C.M."/>
            <person name="Giulotto E."/>
            <person name="Sigurdsson S."/>
            <person name="Zoli M."/>
            <person name="Gnerre S."/>
            <person name="Imsland F."/>
            <person name="Lear T.L."/>
            <person name="Adelson D.L."/>
            <person name="Bailey E."/>
            <person name="Bellone R.R."/>
            <person name="Bloecker H."/>
            <person name="Distl O."/>
            <person name="Edgar R.C."/>
            <person name="Garber M."/>
            <person name="Leeb T."/>
            <person name="Mauceli E."/>
            <person name="MacLeod J.N."/>
            <person name="Penedo M.C.T."/>
            <person name="Raison J.M."/>
            <person name="Sharpe T."/>
            <person name="Vogel J."/>
            <person name="Andersson L."/>
            <person name="Antczak D.F."/>
            <person name="Biagi T."/>
            <person name="Binns M.M."/>
            <person name="Chowdhary B.P."/>
            <person name="Coleman S.J."/>
            <person name="Della Valle G."/>
            <person name="Fryc S."/>
            <person name="Guerin G."/>
            <person name="Hasegawa T."/>
            <person name="Hill E.W."/>
            <person name="Jurka J."/>
            <person name="Kiialainen A."/>
            <person name="Lindgren G."/>
            <person name="Liu J."/>
            <person name="Magnani E."/>
            <person name="Mickelson J.R."/>
            <person name="Murray J."/>
            <person name="Nergadze S.G."/>
            <person name="Onofrio R."/>
            <person name="Pedroni S."/>
            <person name="Piras M.F."/>
            <person name="Raudsepp T."/>
            <person name="Rocchi M."/>
            <person name="Roeed K.H."/>
            <person name="Ryder O.A."/>
            <person name="Searle S."/>
            <person name="Skow L."/>
            <person name="Swinburne J.E."/>
            <person name="Syvaenen A.C."/>
            <person name="Tozaki T."/>
            <person name="Valberg S.J."/>
            <person name="Vaudin M."/>
            <person name="White J.R."/>
            <person name="Zody M.C."/>
            <person name="Lander E.S."/>
            <person name="Lindblad-Toh K."/>
        </authorList>
    </citation>
    <scope>NUCLEOTIDE SEQUENCE [LARGE SCALE GENOMIC DNA]</scope>
    <source>
        <strain evidence="16 17">Thoroughbred</strain>
    </source>
</reference>
<dbReference type="Pfam" id="PF01352">
    <property type="entry name" value="KRAB"/>
    <property type="match status" value="1"/>
</dbReference>
<dbReference type="SUPFAM" id="SSF57667">
    <property type="entry name" value="beta-beta-alpha zinc fingers"/>
    <property type="match status" value="6"/>
</dbReference>
<accession>A0A9L0TE31</accession>
<dbReference type="CDD" id="cd07765">
    <property type="entry name" value="KRAB_A-box"/>
    <property type="match status" value="1"/>
</dbReference>
<dbReference type="FunFam" id="3.30.160.60:FF:000352">
    <property type="entry name" value="zinc finger protein 3 homolog"/>
    <property type="match status" value="1"/>
</dbReference>
<evidence type="ECO:0000256" key="1">
    <source>
        <dbReference type="ARBA" id="ARBA00003767"/>
    </source>
</evidence>
<evidence type="ECO:0000313" key="16">
    <source>
        <dbReference type="Ensembl" id="ENSECAP00000084838.1"/>
    </source>
</evidence>
<evidence type="ECO:0000259" key="14">
    <source>
        <dbReference type="PROSITE" id="PS50157"/>
    </source>
</evidence>
<keyword evidence="10" id="KW-0804">Transcription</keyword>
<comment type="function">
    <text evidence="1">May be involved in transcriptional regulation.</text>
</comment>
<dbReference type="SMART" id="SM00355">
    <property type="entry name" value="ZnF_C2H2"/>
    <property type="match status" value="10"/>
</dbReference>
<feature type="domain" description="C2H2-type" evidence="14">
    <location>
        <begin position="484"/>
        <end position="511"/>
    </location>
</feature>
<dbReference type="Ensembl" id="ENSECAT00000123568.1">
    <property type="protein sequence ID" value="ENSECAP00000084838.1"/>
    <property type="gene ID" value="ENSECAG00000015232.4"/>
</dbReference>
<keyword evidence="17" id="KW-1185">Reference proteome</keyword>
<dbReference type="PROSITE" id="PS00028">
    <property type="entry name" value="ZINC_FINGER_C2H2_1"/>
    <property type="match status" value="10"/>
</dbReference>
<protein>
    <submittedName>
        <fullName evidence="16">Zinc finger protein 619</fullName>
    </submittedName>
</protein>
<evidence type="ECO:0000256" key="4">
    <source>
        <dbReference type="ARBA" id="ARBA00022723"/>
    </source>
</evidence>
<evidence type="ECO:0000256" key="9">
    <source>
        <dbReference type="ARBA" id="ARBA00023125"/>
    </source>
</evidence>
<dbReference type="InterPro" id="IPR001909">
    <property type="entry name" value="KRAB"/>
</dbReference>
<feature type="region of interest" description="Disordered" evidence="13">
    <location>
        <begin position="249"/>
        <end position="272"/>
    </location>
</feature>
<keyword evidence="6 12" id="KW-0863">Zinc-finger</keyword>
<feature type="domain" description="C2H2-type" evidence="14">
    <location>
        <begin position="540"/>
        <end position="567"/>
    </location>
</feature>
<keyword evidence="8" id="KW-0805">Transcription regulation</keyword>